<feature type="non-terminal residue" evidence="1">
    <location>
        <position position="1"/>
    </location>
</feature>
<organism evidence="1 2">
    <name type="scientific">Oryza sativa subsp. japonica</name>
    <name type="common">Rice</name>
    <dbReference type="NCBI Taxonomy" id="39947"/>
    <lineage>
        <taxon>Eukaryota</taxon>
        <taxon>Viridiplantae</taxon>
        <taxon>Streptophyta</taxon>
        <taxon>Embryophyta</taxon>
        <taxon>Tracheophyta</taxon>
        <taxon>Spermatophyta</taxon>
        <taxon>Magnoliopsida</taxon>
        <taxon>Liliopsida</taxon>
        <taxon>Poales</taxon>
        <taxon>Poaceae</taxon>
        <taxon>BOP clade</taxon>
        <taxon>Oryzoideae</taxon>
        <taxon>Oryzeae</taxon>
        <taxon>Oryzinae</taxon>
        <taxon>Oryza</taxon>
        <taxon>Oryza sativa</taxon>
    </lineage>
</organism>
<proteinExistence type="predicted"/>
<sequence>SFAVNGKLIRILYSHIYLPFLVFYVITPESQEVADRYCVYRNMVHHIAGEFTTLLDLEGCLLPGQDYRSETNHQFLHSSELHRNY</sequence>
<reference evidence="1 2" key="3">
    <citation type="journal article" date="2013" name="Rice">
        <title>Improvement of the Oryza sativa Nipponbare reference genome using next generation sequence and optical map data.</title>
        <authorList>
            <person name="Kawahara Y."/>
            <person name="de la Bastide M."/>
            <person name="Hamilton J.P."/>
            <person name="Kanamori H."/>
            <person name="McCombie W.R."/>
            <person name="Ouyang S."/>
            <person name="Schwartz D.C."/>
            <person name="Tanaka T."/>
            <person name="Wu J."/>
            <person name="Zhou S."/>
            <person name="Childs K.L."/>
            <person name="Davidson R.M."/>
            <person name="Lin H."/>
            <person name="Quesada-Ocampo L."/>
            <person name="Vaillancourt B."/>
            <person name="Sakai H."/>
            <person name="Lee S.S."/>
            <person name="Kim J."/>
            <person name="Numa H."/>
            <person name="Itoh T."/>
            <person name="Buell C.R."/>
            <person name="Matsumoto T."/>
        </authorList>
    </citation>
    <scope>NUCLEOTIDE SEQUENCE [LARGE SCALE GENOMIC DNA]</scope>
    <source>
        <strain evidence="2">cv. Nipponbare</strain>
    </source>
</reference>
<dbReference type="Gramene" id="Os11t0674932-00">
    <property type="protein sequence ID" value="Os11t0674932-00"/>
    <property type="gene ID" value="Os11g0674932"/>
</dbReference>
<dbReference type="InParanoid" id="A0A0P0Y5E0"/>
<gene>
    <name evidence="1" type="ordered locus">Os11g0674932</name>
    <name evidence="1" type="ORF">OSNPB_110674932</name>
</gene>
<reference evidence="2" key="1">
    <citation type="journal article" date="2005" name="Nature">
        <title>The map-based sequence of the rice genome.</title>
        <authorList>
            <consortium name="International rice genome sequencing project (IRGSP)"/>
            <person name="Matsumoto T."/>
            <person name="Wu J."/>
            <person name="Kanamori H."/>
            <person name="Katayose Y."/>
            <person name="Fujisawa M."/>
            <person name="Namiki N."/>
            <person name="Mizuno H."/>
            <person name="Yamamoto K."/>
            <person name="Antonio B.A."/>
            <person name="Baba T."/>
            <person name="Sakata K."/>
            <person name="Nagamura Y."/>
            <person name="Aoki H."/>
            <person name="Arikawa K."/>
            <person name="Arita K."/>
            <person name="Bito T."/>
            <person name="Chiden Y."/>
            <person name="Fujitsuka N."/>
            <person name="Fukunaka R."/>
            <person name="Hamada M."/>
            <person name="Harada C."/>
            <person name="Hayashi A."/>
            <person name="Hijishita S."/>
            <person name="Honda M."/>
            <person name="Hosokawa S."/>
            <person name="Ichikawa Y."/>
            <person name="Idonuma A."/>
            <person name="Iijima M."/>
            <person name="Ikeda M."/>
            <person name="Ikeno M."/>
            <person name="Ito K."/>
            <person name="Ito S."/>
            <person name="Ito T."/>
            <person name="Ito Y."/>
            <person name="Ito Y."/>
            <person name="Iwabuchi A."/>
            <person name="Kamiya K."/>
            <person name="Karasawa W."/>
            <person name="Kurita K."/>
            <person name="Katagiri S."/>
            <person name="Kikuta A."/>
            <person name="Kobayashi H."/>
            <person name="Kobayashi N."/>
            <person name="Machita K."/>
            <person name="Maehara T."/>
            <person name="Masukawa M."/>
            <person name="Mizubayashi T."/>
            <person name="Mukai Y."/>
            <person name="Nagasaki H."/>
            <person name="Nagata Y."/>
            <person name="Naito S."/>
            <person name="Nakashima M."/>
            <person name="Nakama Y."/>
            <person name="Nakamichi Y."/>
            <person name="Nakamura M."/>
            <person name="Meguro A."/>
            <person name="Negishi M."/>
            <person name="Ohta I."/>
            <person name="Ohta T."/>
            <person name="Okamoto M."/>
            <person name="Ono N."/>
            <person name="Saji S."/>
            <person name="Sakaguchi M."/>
            <person name="Sakai K."/>
            <person name="Shibata M."/>
            <person name="Shimokawa T."/>
            <person name="Song J."/>
            <person name="Takazaki Y."/>
            <person name="Terasawa K."/>
            <person name="Tsugane M."/>
            <person name="Tsuji K."/>
            <person name="Ueda S."/>
            <person name="Waki K."/>
            <person name="Yamagata H."/>
            <person name="Yamamoto M."/>
            <person name="Yamamoto S."/>
            <person name="Yamane H."/>
            <person name="Yoshiki S."/>
            <person name="Yoshihara R."/>
            <person name="Yukawa K."/>
            <person name="Zhong H."/>
            <person name="Yano M."/>
            <person name="Yuan Q."/>
            <person name="Ouyang S."/>
            <person name="Liu J."/>
            <person name="Jones K.M."/>
            <person name="Gansberger K."/>
            <person name="Moffat K."/>
            <person name="Hill J."/>
            <person name="Bera J."/>
            <person name="Fadrosh D."/>
            <person name="Jin S."/>
            <person name="Johri S."/>
            <person name="Kim M."/>
            <person name="Overton L."/>
            <person name="Reardon M."/>
            <person name="Tsitrin T."/>
            <person name="Vuong H."/>
            <person name="Weaver B."/>
            <person name="Ciecko A."/>
            <person name="Tallon L."/>
            <person name="Jackson J."/>
            <person name="Pai G."/>
            <person name="Aken S.V."/>
            <person name="Utterback T."/>
            <person name="Reidmuller S."/>
            <person name="Feldblyum T."/>
            <person name="Hsiao J."/>
            <person name="Zismann V."/>
            <person name="Iobst S."/>
            <person name="de Vazeille A.R."/>
            <person name="Buell C.R."/>
            <person name="Ying K."/>
            <person name="Li Y."/>
            <person name="Lu T."/>
            <person name="Huang Y."/>
            <person name="Zhao Q."/>
            <person name="Feng Q."/>
            <person name="Zhang L."/>
            <person name="Zhu J."/>
            <person name="Weng Q."/>
            <person name="Mu J."/>
            <person name="Lu Y."/>
            <person name="Fan D."/>
            <person name="Liu Y."/>
            <person name="Guan J."/>
            <person name="Zhang Y."/>
            <person name="Yu S."/>
            <person name="Liu X."/>
            <person name="Zhang Y."/>
            <person name="Hong G."/>
            <person name="Han B."/>
            <person name="Choisne N."/>
            <person name="Demange N."/>
            <person name="Orjeda G."/>
            <person name="Samain S."/>
            <person name="Cattolico L."/>
            <person name="Pelletier E."/>
            <person name="Couloux A."/>
            <person name="Segurens B."/>
            <person name="Wincker P."/>
            <person name="D'Hont A."/>
            <person name="Scarpelli C."/>
            <person name="Weissenbach J."/>
            <person name="Salanoubat M."/>
            <person name="Quetier F."/>
            <person name="Yu Y."/>
            <person name="Kim H.R."/>
            <person name="Rambo T."/>
            <person name="Currie J."/>
            <person name="Collura K."/>
            <person name="Luo M."/>
            <person name="Yang T."/>
            <person name="Ammiraju J.S.S."/>
            <person name="Engler F."/>
            <person name="Soderlund C."/>
            <person name="Wing R.A."/>
            <person name="Palmer L.E."/>
            <person name="de la Bastide M."/>
            <person name="Spiegel L."/>
            <person name="Nascimento L."/>
            <person name="Zutavern T."/>
            <person name="O'Shaughnessy A."/>
            <person name="Dike S."/>
            <person name="Dedhia N."/>
            <person name="Preston R."/>
            <person name="Balija V."/>
            <person name="McCombie W.R."/>
            <person name="Chow T."/>
            <person name="Chen H."/>
            <person name="Chung M."/>
            <person name="Chen C."/>
            <person name="Shaw J."/>
            <person name="Wu H."/>
            <person name="Hsiao K."/>
            <person name="Chao Y."/>
            <person name="Chu M."/>
            <person name="Cheng C."/>
            <person name="Hour A."/>
            <person name="Lee P."/>
            <person name="Lin S."/>
            <person name="Lin Y."/>
            <person name="Liou J."/>
            <person name="Liu S."/>
            <person name="Hsing Y."/>
            <person name="Raghuvanshi S."/>
            <person name="Mohanty A."/>
            <person name="Bharti A.K."/>
            <person name="Gaur A."/>
            <person name="Gupta V."/>
            <person name="Kumar D."/>
            <person name="Ravi V."/>
            <person name="Vij S."/>
            <person name="Kapur A."/>
            <person name="Khurana P."/>
            <person name="Khurana P."/>
            <person name="Khurana J.P."/>
            <person name="Tyagi A.K."/>
            <person name="Gaikwad K."/>
            <person name="Singh A."/>
            <person name="Dalal V."/>
            <person name="Srivastava S."/>
            <person name="Dixit A."/>
            <person name="Pal A.K."/>
            <person name="Ghazi I.A."/>
            <person name="Yadav M."/>
            <person name="Pandit A."/>
            <person name="Bhargava A."/>
            <person name="Sureshbabu K."/>
            <person name="Batra K."/>
            <person name="Sharma T.R."/>
            <person name="Mohapatra T."/>
            <person name="Singh N.K."/>
            <person name="Messing J."/>
            <person name="Nelson A.B."/>
            <person name="Fuks G."/>
            <person name="Kavchok S."/>
            <person name="Keizer G."/>
            <person name="Linton E."/>
            <person name="Llaca V."/>
            <person name="Song R."/>
            <person name="Tanyolac B."/>
            <person name="Young S."/>
            <person name="Ho-Il K."/>
            <person name="Hahn J.H."/>
            <person name="Sangsakoo G."/>
            <person name="Vanavichit A."/>
            <person name="de Mattos Luiz.A.T."/>
            <person name="Zimmer P.D."/>
            <person name="Malone G."/>
            <person name="Dellagostin O."/>
            <person name="de Oliveira A.C."/>
            <person name="Bevan M."/>
            <person name="Bancroft I."/>
            <person name="Minx P."/>
            <person name="Cordum H."/>
            <person name="Wilson R."/>
            <person name="Cheng Z."/>
            <person name="Jin W."/>
            <person name="Jiang J."/>
            <person name="Leong S.A."/>
            <person name="Iwama H."/>
            <person name="Gojobori T."/>
            <person name="Itoh T."/>
            <person name="Niimura Y."/>
            <person name="Fujii Y."/>
            <person name="Habara T."/>
            <person name="Sakai H."/>
            <person name="Sato Y."/>
            <person name="Wilson G."/>
            <person name="Kumar K."/>
            <person name="McCouch S."/>
            <person name="Juretic N."/>
            <person name="Hoen D."/>
            <person name="Wright S."/>
            <person name="Bruskiewich R."/>
            <person name="Bureau T."/>
            <person name="Miyao A."/>
            <person name="Hirochika H."/>
            <person name="Nishikawa T."/>
            <person name="Kadowaki K."/>
            <person name="Sugiura M."/>
            <person name="Burr B."/>
            <person name="Sasaki T."/>
        </authorList>
    </citation>
    <scope>NUCLEOTIDE SEQUENCE [LARGE SCALE GENOMIC DNA]</scope>
    <source>
        <strain evidence="2">cv. Nipponbare</strain>
    </source>
</reference>
<dbReference type="EMBL" id="AP014967">
    <property type="protein sequence ID" value="BAT15223.1"/>
    <property type="molecule type" value="Genomic_DNA"/>
</dbReference>
<dbReference type="PaxDb" id="39947-A0A0P0Y5E0"/>
<keyword evidence="2" id="KW-1185">Reference proteome</keyword>
<dbReference type="AlphaFoldDB" id="A0A0P0Y5E0"/>
<protein>
    <submittedName>
        <fullName evidence="1">Os11g0674932 protein</fullName>
    </submittedName>
</protein>
<reference evidence="1 2" key="2">
    <citation type="journal article" date="2013" name="Plant Cell Physiol.">
        <title>Rice Annotation Project Database (RAP-DB): an integrative and interactive database for rice genomics.</title>
        <authorList>
            <person name="Sakai H."/>
            <person name="Lee S.S."/>
            <person name="Tanaka T."/>
            <person name="Numa H."/>
            <person name="Kim J."/>
            <person name="Kawahara Y."/>
            <person name="Wakimoto H."/>
            <person name="Yang C.C."/>
            <person name="Iwamoto M."/>
            <person name="Abe T."/>
            <person name="Yamada Y."/>
            <person name="Muto A."/>
            <person name="Inokuchi H."/>
            <person name="Ikemura T."/>
            <person name="Matsumoto T."/>
            <person name="Sasaki T."/>
            <person name="Itoh T."/>
        </authorList>
    </citation>
    <scope>NUCLEOTIDE SEQUENCE [LARGE SCALE GENOMIC DNA]</scope>
    <source>
        <strain evidence="2">cv. Nipponbare</strain>
    </source>
</reference>
<dbReference type="Proteomes" id="UP000059680">
    <property type="component" value="Chromosome 11"/>
</dbReference>
<name>A0A0P0Y5E0_ORYSJ</name>
<evidence type="ECO:0000313" key="2">
    <source>
        <dbReference type="Proteomes" id="UP000059680"/>
    </source>
</evidence>
<accession>A0A0P0Y5E0</accession>
<evidence type="ECO:0000313" key="1">
    <source>
        <dbReference type="EMBL" id="BAT15223.1"/>
    </source>
</evidence>